<evidence type="ECO:0000313" key="1">
    <source>
        <dbReference type="EMBL" id="KAA6404237.1"/>
    </source>
</evidence>
<dbReference type="Proteomes" id="UP000324800">
    <property type="component" value="Unassembled WGS sequence"/>
</dbReference>
<evidence type="ECO:0000313" key="2">
    <source>
        <dbReference type="Proteomes" id="UP000324800"/>
    </source>
</evidence>
<sequence>MKAHWNLHEKPEGAKRIKAAQNRALNLPVRRRRAADSANFASGRHMLMQVWRHQQEEQLPETPPQRIQTRVQQQQLGGKRMRYITTYETINFKRESNIQSQNVPSKGVKQKCKHIKRNNNRNCRKKWQKRFRKNKLNDGCQPFWFLNLRVIGERYQMQVL</sequence>
<reference evidence="1 2" key="1">
    <citation type="submission" date="2019-03" db="EMBL/GenBank/DDBJ databases">
        <title>Single cell metagenomics reveals metabolic interactions within the superorganism composed of flagellate Streblomastix strix and complex community of Bacteroidetes bacteria on its surface.</title>
        <authorList>
            <person name="Treitli S.C."/>
            <person name="Kolisko M."/>
            <person name="Husnik F."/>
            <person name="Keeling P."/>
            <person name="Hampl V."/>
        </authorList>
    </citation>
    <scope>NUCLEOTIDE SEQUENCE [LARGE SCALE GENOMIC DNA]</scope>
    <source>
        <strain evidence="1">ST1C</strain>
    </source>
</reference>
<proteinExistence type="predicted"/>
<dbReference type="EMBL" id="SNRW01000017">
    <property type="protein sequence ID" value="KAA6404237.1"/>
    <property type="molecule type" value="Genomic_DNA"/>
</dbReference>
<name>A0A5J4XAL1_9EUKA</name>
<dbReference type="AlphaFoldDB" id="A0A5J4XAL1"/>
<comment type="caution">
    <text evidence="1">The sequence shown here is derived from an EMBL/GenBank/DDBJ whole genome shotgun (WGS) entry which is preliminary data.</text>
</comment>
<gene>
    <name evidence="1" type="ORF">EZS28_000224</name>
</gene>
<accession>A0A5J4XAL1</accession>
<organism evidence="1 2">
    <name type="scientific">Streblomastix strix</name>
    <dbReference type="NCBI Taxonomy" id="222440"/>
    <lineage>
        <taxon>Eukaryota</taxon>
        <taxon>Metamonada</taxon>
        <taxon>Preaxostyla</taxon>
        <taxon>Oxymonadida</taxon>
        <taxon>Streblomastigidae</taxon>
        <taxon>Streblomastix</taxon>
    </lineage>
</organism>
<protein>
    <submittedName>
        <fullName evidence="1">Uncharacterized protein</fullName>
    </submittedName>
</protein>